<organism evidence="2 3">
    <name type="scientific">Streptomyces durocortorensis</name>
    <dbReference type="NCBI Taxonomy" id="2811104"/>
    <lineage>
        <taxon>Bacteria</taxon>
        <taxon>Bacillati</taxon>
        <taxon>Actinomycetota</taxon>
        <taxon>Actinomycetes</taxon>
        <taxon>Kitasatosporales</taxon>
        <taxon>Streptomycetaceae</taxon>
        <taxon>Streptomyces</taxon>
    </lineage>
</organism>
<dbReference type="Proteomes" id="UP000712045">
    <property type="component" value="Unassembled WGS sequence"/>
</dbReference>
<dbReference type="Gene3D" id="1.10.1400.10">
    <property type="match status" value="1"/>
</dbReference>
<evidence type="ECO:0000313" key="2">
    <source>
        <dbReference type="EMBL" id="MBM7059042.1"/>
    </source>
</evidence>
<name>A0ABS2I7U4_9ACTN</name>
<dbReference type="SUPFAM" id="SSF56235">
    <property type="entry name" value="N-terminal nucleophile aminohydrolases (Ntn hydrolases)"/>
    <property type="match status" value="1"/>
</dbReference>
<reference evidence="2 3" key="1">
    <citation type="submission" date="2021-02" db="EMBL/GenBank/DDBJ databases">
        <title>Genome Streptomyces sp. RHZ10.</title>
        <authorList>
            <person name="Besaury L."/>
        </authorList>
    </citation>
    <scope>NUCLEOTIDE SEQUENCE [LARGE SCALE GENOMIC DNA]</scope>
    <source>
        <strain evidence="2 3">RHZ10</strain>
    </source>
</reference>
<feature type="compositionally biased region" description="Basic residues" evidence="1">
    <location>
        <begin position="130"/>
        <end position="142"/>
    </location>
</feature>
<feature type="non-terminal residue" evidence="2">
    <location>
        <position position="162"/>
    </location>
</feature>
<evidence type="ECO:0000313" key="3">
    <source>
        <dbReference type="Proteomes" id="UP000712045"/>
    </source>
</evidence>
<sequence length="162" mass="17271">LPDGRAEAGAAAADETPPAPWGELHRLSPWQALPDLAPGGSDAQAIRPGVAGDHDCVLSTSSVPGVTDLFARGPAARYVWDLARREDSRWAVPFGASGVPGSAHHRDQTPLWVRGALAPVVTDWSLLHRTKPHRTKPHRMSHHRTEENPAMTAPTEPAASAT</sequence>
<feature type="compositionally biased region" description="Low complexity" evidence="1">
    <location>
        <begin position="7"/>
        <end position="16"/>
    </location>
</feature>
<dbReference type="InterPro" id="IPR029055">
    <property type="entry name" value="Ntn_hydrolases_N"/>
</dbReference>
<feature type="region of interest" description="Disordered" evidence="1">
    <location>
        <begin position="1"/>
        <end position="24"/>
    </location>
</feature>
<gene>
    <name evidence="2" type="ORF">JS521_36045</name>
</gene>
<evidence type="ECO:0000256" key="1">
    <source>
        <dbReference type="SAM" id="MobiDB-lite"/>
    </source>
</evidence>
<dbReference type="InterPro" id="IPR002692">
    <property type="entry name" value="S45"/>
</dbReference>
<keyword evidence="3" id="KW-1185">Reference proteome</keyword>
<comment type="caution">
    <text evidence="2">The sequence shown here is derived from an EMBL/GenBank/DDBJ whole genome shotgun (WGS) entry which is preliminary data.</text>
</comment>
<protein>
    <submittedName>
        <fullName evidence="2">Penicillin acylase family protein</fullName>
    </submittedName>
</protein>
<accession>A0ABS2I7U4</accession>
<dbReference type="PANTHER" id="PTHR34218:SF4">
    <property type="entry name" value="ACYL-HOMOSERINE LACTONE ACYLASE QUIP"/>
    <property type="match status" value="1"/>
</dbReference>
<dbReference type="EMBL" id="JAFEUF010000557">
    <property type="protein sequence ID" value="MBM7059042.1"/>
    <property type="molecule type" value="Genomic_DNA"/>
</dbReference>
<dbReference type="PANTHER" id="PTHR34218">
    <property type="entry name" value="PEPTIDASE S45 PENICILLIN AMIDASE"/>
    <property type="match status" value="1"/>
</dbReference>
<dbReference type="Pfam" id="PF01804">
    <property type="entry name" value="Penicil_amidase"/>
    <property type="match status" value="1"/>
</dbReference>
<dbReference type="RefSeq" id="WP_205087042.1">
    <property type="nucleotide sequence ID" value="NZ_JAFEUF010000557.1"/>
</dbReference>
<feature type="non-terminal residue" evidence="2">
    <location>
        <position position="1"/>
    </location>
</feature>
<proteinExistence type="predicted"/>
<dbReference type="Gene3D" id="3.60.20.10">
    <property type="entry name" value="Glutamine Phosphoribosylpyrophosphate, subunit 1, domain 1"/>
    <property type="match status" value="1"/>
</dbReference>
<dbReference type="InterPro" id="IPR043147">
    <property type="entry name" value="Penicillin_amidase_A-knob"/>
</dbReference>
<feature type="region of interest" description="Disordered" evidence="1">
    <location>
        <begin position="130"/>
        <end position="162"/>
    </location>
</feature>